<dbReference type="Pfam" id="PF00486">
    <property type="entry name" value="Trans_reg_C"/>
    <property type="match status" value="1"/>
</dbReference>
<dbReference type="Gene3D" id="1.25.40.10">
    <property type="entry name" value="Tetratricopeptide repeat domain"/>
    <property type="match status" value="2"/>
</dbReference>
<feature type="DNA-binding region" description="OmpR/PhoB-type" evidence="5">
    <location>
        <begin position="3"/>
        <end position="102"/>
    </location>
</feature>
<dbReference type="InterPro" id="IPR011990">
    <property type="entry name" value="TPR-like_helical_dom_sf"/>
</dbReference>
<comment type="caution">
    <text evidence="7">The sequence shown here is derived from an EMBL/GenBank/DDBJ whole genome shotgun (WGS) entry which is preliminary data.</text>
</comment>
<comment type="similarity">
    <text evidence="1">Belongs to the AfsR/DnrI/RedD regulatory family.</text>
</comment>
<keyword evidence="2" id="KW-0805">Transcription regulation</keyword>
<gene>
    <name evidence="7" type="ORF">BCF44_115194</name>
</gene>
<evidence type="ECO:0000259" key="6">
    <source>
        <dbReference type="PROSITE" id="PS51755"/>
    </source>
</evidence>
<dbReference type="FunFam" id="1.25.40.10:FF:000222">
    <property type="entry name" value="SARP family transcriptional regulator"/>
    <property type="match status" value="1"/>
</dbReference>
<dbReference type="Pfam" id="PF03704">
    <property type="entry name" value="BTAD"/>
    <property type="match status" value="1"/>
</dbReference>
<dbReference type="InterPro" id="IPR005158">
    <property type="entry name" value="BTAD"/>
</dbReference>
<dbReference type="CDD" id="cd15831">
    <property type="entry name" value="BTAD"/>
    <property type="match status" value="1"/>
</dbReference>
<dbReference type="SMART" id="SM01043">
    <property type="entry name" value="BTAD"/>
    <property type="match status" value="1"/>
</dbReference>
<dbReference type="Gene3D" id="3.40.50.300">
    <property type="entry name" value="P-loop containing nucleotide triphosphate hydrolases"/>
    <property type="match status" value="1"/>
</dbReference>
<dbReference type="GO" id="GO:0003677">
    <property type="term" value="F:DNA binding"/>
    <property type="evidence" value="ECO:0007669"/>
    <property type="project" value="UniProtKB-UniRule"/>
</dbReference>
<dbReference type="InterPro" id="IPR036388">
    <property type="entry name" value="WH-like_DNA-bd_sf"/>
</dbReference>
<dbReference type="Pfam" id="PF25872">
    <property type="entry name" value="HTH_77"/>
    <property type="match status" value="1"/>
</dbReference>
<keyword evidence="8" id="KW-1185">Reference proteome</keyword>
<dbReference type="InterPro" id="IPR001867">
    <property type="entry name" value="OmpR/PhoB-type_DNA-bd"/>
</dbReference>
<evidence type="ECO:0000256" key="2">
    <source>
        <dbReference type="ARBA" id="ARBA00023015"/>
    </source>
</evidence>
<dbReference type="SUPFAM" id="SSF48452">
    <property type="entry name" value="TPR-like"/>
    <property type="match status" value="2"/>
</dbReference>
<dbReference type="PANTHER" id="PTHR47691">
    <property type="entry name" value="REGULATOR-RELATED"/>
    <property type="match status" value="1"/>
</dbReference>
<accession>A0A3E0H2S6</accession>
<dbReference type="SUPFAM" id="SSF46894">
    <property type="entry name" value="C-terminal effector domain of the bipartite response regulators"/>
    <property type="match status" value="1"/>
</dbReference>
<dbReference type="InterPro" id="IPR058852">
    <property type="entry name" value="HTH_77"/>
</dbReference>
<dbReference type="SUPFAM" id="SSF52540">
    <property type="entry name" value="P-loop containing nucleoside triphosphate hydrolases"/>
    <property type="match status" value="1"/>
</dbReference>
<keyword evidence="3 5" id="KW-0238">DNA-binding</keyword>
<protein>
    <submittedName>
        <fullName evidence="7">Putative ATPase</fullName>
    </submittedName>
</protein>
<feature type="domain" description="OmpR/PhoB-type" evidence="6">
    <location>
        <begin position="3"/>
        <end position="102"/>
    </location>
</feature>
<organism evidence="7 8">
    <name type="scientific">Kutzneria buriramensis</name>
    <dbReference type="NCBI Taxonomy" id="1045776"/>
    <lineage>
        <taxon>Bacteria</taxon>
        <taxon>Bacillati</taxon>
        <taxon>Actinomycetota</taxon>
        <taxon>Actinomycetes</taxon>
        <taxon>Pseudonocardiales</taxon>
        <taxon>Pseudonocardiaceae</taxon>
        <taxon>Kutzneria</taxon>
    </lineage>
</organism>
<evidence type="ECO:0000256" key="4">
    <source>
        <dbReference type="ARBA" id="ARBA00023163"/>
    </source>
</evidence>
<dbReference type="GO" id="GO:0000160">
    <property type="term" value="P:phosphorelay signal transduction system"/>
    <property type="evidence" value="ECO:0007669"/>
    <property type="project" value="InterPro"/>
</dbReference>
<evidence type="ECO:0000313" key="8">
    <source>
        <dbReference type="Proteomes" id="UP000256269"/>
    </source>
</evidence>
<dbReference type="SMART" id="SM00862">
    <property type="entry name" value="Trans_reg_C"/>
    <property type="match status" value="1"/>
</dbReference>
<evidence type="ECO:0000256" key="1">
    <source>
        <dbReference type="ARBA" id="ARBA00005820"/>
    </source>
</evidence>
<dbReference type="Proteomes" id="UP000256269">
    <property type="component" value="Unassembled WGS sequence"/>
</dbReference>
<sequence length="942" mass="101894">MRAFVSTLEDIRVRVLGPVEISGPLGPVALRGRGHRTLLARLAVRPGQPVASSALIDALWDEAPPTAPKTLRSHVAHMRRDLRSANVLNMIVTRDPGYLLRTPPFSVDVVRFESLARRGHQALASGDPRAAADQLHAALSLWRGDALDDCRQGQWVRQECARLGDARLDAQEDLIGAELALGRHGEVLGELSGLVATHPFRERLWELLMLALYRSGRQAEALATFRRARSTLVEQLGVEPGTRLRRLETAILAEEPVDEPPVSLHAVATGLPAELTSFVDREEELAKLGGMFAGGRLVTLAGTGGVGKSRLALRCAGQLSATTQGGVRLVELAGLNDRALVPHAVAEALGVRDQSGRSPVDVLVDVLRDQDMLVVLDNCEHLLDACADFVSVLLKGCPRLLVLVTSRQPLGVEGEQVLIVPPMPVEHAAMRLFAERARAVVADFEVTPENVRTVADLCQRLDGIPLAIELATLVLRTLSPEQILSRLDDRFALLSGARRGVMARHQTMRAAVEWSFELCTPAERALWSRLSVFAGSFDLEAAEHVCGGEDVLSLVARLVDKSVLSTQQVGGIVRYRLLETLRQFGSDQLIAAGALDGLRRRHLAWFERVASWGEREWFGPNQALVFSRIHGDRANFRAALEFCLKSDVPAGLRLAGTLWYYWVGCGVFAEGRRWLDALLRKGYLGIERNKALWVNGYVATLQGDTAAALKMLDECRSQSVDVVALAYATYVRGAAAVFDDELATGSELLAEANKSLTGLGELNSNVVMTKVGLAITVAFAGDLPAAVALAQEAHAVSEQHGEQWALAYAHYVLAFAACLEGALGQAVAHAKKCLAVKQTFNDLLGIALSVELLALLAALSGEAERAARLLGAVAGIWPRVGVPLFGSRNFAAPHEQCEQLARSALGDHGYLQAHTAGARLTIDQAVTMALHPRESRPQTPRM</sequence>
<evidence type="ECO:0000256" key="5">
    <source>
        <dbReference type="PROSITE-ProRule" id="PRU01091"/>
    </source>
</evidence>
<dbReference type="PRINTS" id="PR00364">
    <property type="entry name" value="DISEASERSIST"/>
</dbReference>
<keyword evidence="4" id="KW-0804">Transcription</keyword>
<evidence type="ECO:0000256" key="3">
    <source>
        <dbReference type="ARBA" id="ARBA00023125"/>
    </source>
</evidence>
<dbReference type="AlphaFoldDB" id="A0A3E0H2S6"/>
<dbReference type="Gene3D" id="1.10.10.10">
    <property type="entry name" value="Winged helix-like DNA-binding domain superfamily/Winged helix DNA-binding domain"/>
    <property type="match status" value="1"/>
</dbReference>
<dbReference type="InterPro" id="IPR027417">
    <property type="entry name" value="P-loop_NTPase"/>
</dbReference>
<dbReference type="OrthoDB" id="9812579at2"/>
<dbReference type="PANTHER" id="PTHR47691:SF3">
    <property type="entry name" value="HTH-TYPE TRANSCRIPTIONAL REGULATOR RV0890C-RELATED"/>
    <property type="match status" value="1"/>
</dbReference>
<dbReference type="PROSITE" id="PS51755">
    <property type="entry name" value="OMPR_PHOB"/>
    <property type="match status" value="1"/>
</dbReference>
<dbReference type="GO" id="GO:0006355">
    <property type="term" value="P:regulation of DNA-templated transcription"/>
    <property type="evidence" value="ECO:0007669"/>
    <property type="project" value="InterPro"/>
</dbReference>
<proteinExistence type="inferred from homology"/>
<dbReference type="InterPro" id="IPR016032">
    <property type="entry name" value="Sig_transdc_resp-reg_C-effctor"/>
</dbReference>
<name>A0A3E0H2S6_9PSEU</name>
<dbReference type="EMBL" id="QUNO01000015">
    <property type="protein sequence ID" value="REH37190.1"/>
    <property type="molecule type" value="Genomic_DNA"/>
</dbReference>
<evidence type="ECO:0000313" key="7">
    <source>
        <dbReference type="EMBL" id="REH37190.1"/>
    </source>
</evidence>
<reference evidence="7 8" key="1">
    <citation type="submission" date="2018-08" db="EMBL/GenBank/DDBJ databases">
        <title>Genomic Encyclopedia of Archaeal and Bacterial Type Strains, Phase II (KMG-II): from individual species to whole genera.</title>
        <authorList>
            <person name="Goeker M."/>
        </authorList>
    </citation>
    <scope>NUCLEOTIDE SEQUENCE [LARGE SCALE GENOMIC DNA]</scope>
    <source>
        <strain evidence="7 8">DSM 45791</strain>
    </source>
</reference>